<feature type="domain" description="Glycosyltransferase 2-like" evidence="1">
    <location>
        <begin position="3"/>
        <end position="88"/>
    </location>
</feature>
<evidence type="ECO:0000313" key="2">
    <source>
        <dbReference type="EMBL" id="MBP1840604.1"/>
    </source>
</evidence>
<reference evidence="2" key="1">
    <citation type="submission" date="2021-03" db="EMBL/GenBank/DDBJ databases">
        <title>Genomic Encyclopedia of Type Strains, Phase IV (KMG-IV): sequencing the most valuable type-strain genomes for metagenomic binning, comparative biology and taxonomic classification.</title>
        <authorList>
            <person name="Goeker M."/>
        </authorList>
    </citation>
    <scope>NUCLEOTIDE SEQUENCE</scope>
    <source>
        <strain evidence="2">DSM 15523</strain>
        <strain evidence="3 5">DSM 16476</strain>
    </source>
</reference>
<comment type="caution">
    <text evidence="2">The sequence shown here is derived from an EMBL/GenBank/DDBJ whole genome shotgun (WGS) entry which is preliminary data.</text>
</comment>
<keyword evidence="5" id="KW-1185">Reference proteome</keyword>
<dbReference type="InterPro" id="IPR001173">
    <property type="entry name" value="Glyco_trans_2-like"/>
</dbReference>
<accession>A0A9X1CCX6</accession>
<name>A0A9X1CCX6_9FLAO</name>
<sequence length="128" mass="15079">MSLINNGSKDNTFEKLKMLEDRNDEGLSLIDIKKYRGIDPAIKAGVRYLSKNNDLKYIGYLNFDANLNPNYFIKIMLLIKAQHELMFTYNQAQEQKPFQRNLFKNIFSLTDWEIFAHNTIEKTDCNTF</sequence>
<dbReference type="EMBL" id="JAGGJQ010000007">
    <property type="protein sequence ID" value="MBP1840604.1"/>
    <property type="molecule type" value="Genomic_DNA"/>
</dbReference>
<dbReference type="Gene3D" id="3.90.550.10">
    <property type="entry name" value="Spore Coat Polysaccharide Biosynthesis Protein SpsA, Chain A"/>
    <property type="match status" value="1"/>
</dbReference>
<evidence type="ECO:0000259" key="1">
    <source>
        <dbReference type="Pfam" id="PF00535"/>
    </source>
</evidence>
<organism evidence="2 4">
    <name type="scientific">Formosa algae</name>
    <dbReference type="NCBI Taxonomy" id="225843"/>
    <lineage>
        <taxon>Bacteria</taxon>
        <taxon>Pseudomonadati</taxon>
        <taxon>Bacteroidota</taxon>
        <taxon>Flavobacteriia</taxon>
        <taxon>Flavobacteriales</taxon>
        <taxon>Flavobacteriaceae</taxon>
        <taxon>Formosa</taxon>
    </lineage>
</organism>
<dbReference type="Pfam" id="PF00535">
    <property type="entry name" value="Glycos_transf_2"/>
    <property type="match status" value="1"/>
</dbReference>
<proteinExistence type="predicted"/>
<dbReference type="Proteomes" id="UP001138672">
    <property type="component" value="Unassembled WGS sequence"/>
</dbReference>
<protein>
    <recommendedName>
        <fullName evidence="1">Glycosyltransferase 2-like domain-containing protein</fullName>
    </recommendedName>
</protein>
<dbReference type="EMBL" id="JAUSUU010000007">
    <property type="protein sequence ID" value="MDQ0335983.1"/>
    <property type="molecule type" value="Genomic_DNA"/>
</dbReference>
<evidence type="ECO:0000313" key="5">
    <source>
        <dbReference type="Proteomes" id="UP001231587"/>
    </source>
</evidence>
<dbReference type="InterPro" id="IPR029044">
    <property type="entry name" value="Nucleotide-diphossugar_trans"/>
</dbReference>
<dbReference type="Proteomes" id="UP001231587">
    <property type="component" value="Unassembled WGS sequence"/>
</dbReference>
<gene>
    <name evidence="2" type="ORF">J2Z56_002534</name>
    <name evidence="3" type="ORF">J2Z57_002435</name>
</gene>
<dbReference type="AlphaFoldDB" id="A0A9X1CCX6"/>
<evidence type="ECO:0000313" key="4">
    <source>
        <dbReference type="Proteomes" id="UP001138672"/>
    </source>
</evidence>
<dbReference type="SUPFAM" id="SSF53448">
    <property type="entry name" value="Nucleotide-diphospho-sugar transferases"/>
    <property type="match status" value="1"/>
</dbReference>
<evidence type="ECO:0000313" key="3">
    <source>
        <dbReference type="EMBL" id="MDQ0335983.1"/>
    </source>
</evidence>